<evidence type="ECO:0000313" key="7">
    <source>
        <dbReference type="Proteomes" id="UP000504882"/>
    </source>
</evidence>
<evidence type="ECO:0000313" key="6">
    <source>
        <dbReference type="EMBL" id="TDE90784.1"/>
    </source>
</evidence>
<accession>A0ABY2E054</accession>
<evidence type="ECO:0000256" key="2">
    <source>
        <dbReference type="ARBA" id="ARBA00023125"/>
    </source>
</evidence>
<dbReference type="PANTHER" id="PTHR30146:SF153">
    <property type="entry name" value="LACTOSE OPERON REPRESSOR"/>
    <property type="match status" value="1"/>
</dbReference>
<reference evidence="6 7" key="1">
    <citation type="submission" date="2019-03" db="EMBL/GenBank/DDBJ databases">
        <title>Genomic features of bacteria from cold environments.</title>
        <authorList>
            <person name="Shen L."/>
        </authorList>
    </citation>
    <scope>NUCLEOTIDE SEQUENCE [LARGE SCALE GENOMIC DNA]</scope>
    <source>
        <strain evidence="7">T3246-1</strain>
    </source>
</reference>
<proteinExistence type="predicted"/>
<dbReference type="EMBL" id="SMNA01000008">
    <property type="protein sequence ID" value="TDE90784.1"/>
    <property type="molecule type" value="Genomic_DNA"/>
</dbReference>
<evidence type="ECO:0000256" key="1">
    <source>
        <dbReference type="ARBA" id="ARBA00023015"/>
    </source>
</evidence>
<dbReference type="InterPro" id="IPR010982">
    <property type="entry name" value="Lambda_DNA-bd_dom_sf"/>
</dbReference>
<dbReference type="InterPro" id="IPR046335">
    <property type="entry name" value="LacI/GalR-like_sensor"/>
</dbReference>
<name>A0ABY2E054_9MICO</name>
<dbReference type="CDD" id="cd01392">
    <property type="entry name" value="HTH_LacI"/>
    <property type="match status" value="1"/>
</dbReference>
<dbReference type="Proteomes" id="UP000504882">
    <property type="component" value="Unassembled WGS sequence"/>
</dbReference>
<evidence type="ECO:0000256" key="4">
    <source>
        <dbReference type="SAM" id="MobiDB-lite"/>
    </source>
</evidence>
<dbReference type="PANTHER" id="PTHR30146">
    <property type="entry name" value="LACI-RELATED TRANSCRIPTIONAL REPRESSOR"/>
    <property type="match status" value="1"/>
</dbReference>
<dbReference type="PROSITE" id="PS50932">
    <property type="entry name" value="HTH_LACI_2"/>
    <property type="match status" value="1"/>
</dbReference>
<dbReference type="Gene3D" id="3.40.50.2300">
    <property type="match status" value="2"/>
</dbReference>
<gene>
    <name evidence="6" type="ORF">EXU48_16840</name>
</gene>
<keyword evidence="1" id="KW-0805">Transcription regulation</keyword>
<dbReference type="SMART" id="SM00354">
    <property type="entry name" value="HTH_LACI"/>
    <property type="match status" value="1"/>
</dbReference>
<dbReference type="InterPro" id="IPR028082">
    <property type="entry name" value="Peripla_BP_I"/>
</dbReference>
<dbReference type="Gene3D" id="1.10.260.40">
    <property type="entry name" value="lambda repressor-like DNA-binding domains"/>
    <property type="match status" value="1"/>
</dbReference>
<organism evidence="6 7">
    <name type="scientific">Occultella glacieicola</name>
    <dbReference type="NCBI Taxonomy" id="2518684"/>
    <lineage>
        <taxon>Bacteria</taxon>
        <taxon>Bacillati</taxon>
        <taxon>Actinomycetota</taxon>
        <taxon>Actinomycetes</taxon>
        <taxon>Micrococcales</taxon>
        <taxon>Ruaniaceae</taxon>
        <taxon>Occultella</taxon>
    </lineage>
</organism>
<feature type="domain" description="HTH lacI-type" evidence="5">
    <location>
        <begin position="4"/>
        <end position="58"/>
    </location>
</feature>
<evidence type="ECO:0000259" key="5">
    <source>
        <dbReference type="PROSITE" id="PS50932"/>
    </source>
</evidence>
<comment type="caution">
    <text evidence="6">The sequence shown here is derived from an EMBL/GenBank/DDBJ whole genome shotgun (WGS) entry which is preliminary data.</text>
</comment>
<dbReference type="Pfam" id="PF13377">
    <property type="entry name" value="Peripla_BP_3"/>
    <property type="match status" value="1"/>
</dbReference>
<dbReference type="Pfam" id="PF00356">
    <property type="entry name" value="LacI"/>
    <property type="match status" value="1"/>
</dbReference>
<feature type="compositionally biased region" description="Basic and acidic residues" evidence="4">
    <location>
        <begin position="344"/>
        <end position="354"/>
    </location>
</feature>
<dbReference type="SUPFAM" id="SSF53822">
    <property type="entry name" value="Periplasmic binding protein-like I"/>
    <property type="match status" value="1"/>
</dbReference>
<keyword evidence="2 6" id="KW-0238">DNA-binding</keyword>
<dbReference type="RefSeq" id="WP_133108849.1">
    <property type="nucleotide sequence ID" value="NZ_SMNA01000008.1"/>
</dbReference>
<protein>
    <submittedName>
        <fullName evidence="6">LacI family DNA-binding transcriptional regulator</fullName>
    </submittedName>
</protein>
<sequence>MSPVTLANVAERAGVTVPTASKVLNGRTDVSAATRARVLAAVAETGYRSRRAHGAARADDESGLIDLVISGVEGTWANRALSGVEFAANLVGLDVVVMVARPAVDRDWAARLVARRSSGAVLALVEPTSEQYAALAVARIPVVIMDPRTDPPAHVPSVGAGNWAGGRAAAQHLVDLGHRHLGVIAGAPNHLYGQARVDGFGSVLREHGLQVRECDVVHADWAYVGAVSAAIRLLERPDRPSAVFACSDNMALGALEAARRLGVRVPEELSVIGYDDAPEARWTTPQLTTIRQPVAEMGAAALRMLLRVRGGADPIVGDGHTPREELATRLVARGSTAPGPAVGEPHRTGKEEDG</sequence>
<evidence type="ECO:0000256" key="3">
    <source>
        <dbReference type="ARBA" id="ARBA00023163"/>
    </source>
</evidence>
<dbReference type="SUPFAM" id="SSF47413">
    <property type="entry name" value="lambda repressor-like DNA-binding domains"/>
    <property type="match status" value="1"/>
</dbReference>
<dbReference type="InterPro" id="IPR000843">
    <property type="entry name" value="HTH_LacI"/>
</dbReference>
<feature type="region of interest" description="Disordered" evidence="4">
    <location>
        <begin position="332"/>
        <end position="354"/>
    </location>
</feature>
<keyword evidence="7" id="KW-1185">Reference proteome</keyword>
<keyword evidence="3" id="KW-0804">Transcription</keyword>
<dbReference type="GO" id="GO:0003677">
    <property type="term" value="F:DNA binding"/>
    <property type="evidence" value="ECO:0007669"/>
    <property type="project" value="UniProtKB-KW"/>
</dbReference>